<name>A0A8H5GIH8_9AGAR</name>
<organism evidence="1 2">
    <name type="scientific">Collybiopsis confluens</name>
    <dbReference type="NCBI Taxonomy" id="2823264"/>
    <lineage>
        <taxon>Eukaryota</taxon>
        <taxon>Fungi</taxon>
        <taxon>Dikarya</taxon>
        <taxon>Basidiomycota</taxon>
        <taxon>Agaricomycotina</taxon>
        <taxon>Agaricomycetes</taxon>
        <taxon>Agaricomycetidae</taxon>
        <taxon>Agaricales</taxon>
        <taxon>Marasmiineae</taxon>
        <taxon>Omphalotaceae</taxon>
        <taxon>Collybiopsis</taxon>
    </lineage>
</organism>
<dbReference type="EMBL" id="JAACJN010000171">
    <property type="protein sequence ID" value="KAF5365365.1"/>
    <property type="molecule type" value="Genomic_DNA"/>
</dbReference>
<proteinExistence type="predicted"/>
<evidence type="ECO:0000313" key="1">
    <source>
        <dbReference type="EMBL" id="KAF5365365.1"/>
    </source>
</evidence>
<dbReference type="Proteomes" id="UP000518752">
    <property type="component" value="Unassembled WGS sequence"/>
</dbReference>
<dbReference type="AlphaFoldDB" id="A0A8H5GIH8"/>
<accession>A0A8H5GIH8</accession>
<comment type="caution">
    <text evidence="1">The sequence shown here is derived from an EMBL/GenBank/DDBJ whole genome shotgun (WGS) entry which is preliminary data.</text>
</comment>
<sequence length="142" mass="16198">MRSVQKSLPWAMPAVTTRCFGRRVQNKKRKEQFRNPRVLFPVVMVTFPRMPACNLTHHLLSPSPIIAASSLVQVLDFKKLTEIMVLVLVPKWIWSILAPRQTSCRIRSDPSNPEATNMAFLRATADHNLRSHLHQPVLPALV</sequence>
<keyword evidence="2" id="KW-1185">Reference proteome</keyword>
<protein>
    <submittedName>
        <fullName evidence="1">Uncharacterized protein</fullName>
    </submittedName>
</protein>
<reference evidence="1 2" key="1">
    <citation type="journal article" date="2020" name="ISME J.">
        <title>Uncovering the hidden diversity of litter-decomposition mechanisms in mushroom-forming fungi.</title>
        <authorList>
            <person name="Floudas D."/>
            <person name="Bentzer J."/>
            <person name="Ahren D."/>
            <person name="Johansson T."/>
            <person name="Persson P."/>
            <person name="Tunlid A."/>
        </authorList>
    </citation>
    <scope>NUCLEOTIDE SEQUENCE [LARGE SCALE GENOMIC DNA]</scope>
    <source>
        <strain evidence="1 2">CBS 406.79</strain>
    </source>
</reference>
<gene>
    <name evidence="1" type="ORF">D9757_012127</name>
</gene>
<evidence type="ECO:0000313" key="2">
    <source>
        <dbReference type="Proteomes" id="UP000518752"/>
    </source>
</evidence>